<keyword evidence="3 6" id="KW-0732">Signal</keyword>
<dbReference type="Proteomes" id="UP001457282">
    <property type="component" value="Unassembled WGS sequence"/>
</dbReference>
<comment type="subcellular location">
    <subcellularLocation>
        <location evidence="1">Membrane</location>
        <topology evidence="1">Single-pass membrane protein</topology>
    </subcellularLocation>
</comment>
<evidence type="ECO:0000256" key="6">
    <source>
        <dbReference type="SAM" id="SignalP"/>
    </source>
</evidence>
<evidence type="ECO:0000313" key="9">
    <source>
        <dbReference type="Proteomes" id="UP001457282"/>
    </source>
</evidence>
<dbReference type="PANTHER" id="PTHR45631:SF190">
    <property type="entry name" value="PROTEIN KINASE DOMAIN-CONTAINING PROTEIN"/>
    <property type="match status" value="1"/>
</dbReference>
<name>A0AAW1WDQ3_RUBAR</name>
<feature type="chain" id="PRO_5043553607" description="Malectin-like domain-containing protein" evidence="6">
    <location>
        <begin position="24"/>
        <end position="132"/>
    </location>
</feature>
<dbReference type="Pfam" id="PF12819">
    <property type="entry name" value="Malectin_like"/>
    <property type="match status" value="1"/>
</dbReference>
<keyword evidence="5" id="KW-0472">Membrane</keyword>
<proteinExistence type="predicted"/>
<dbReference type="GO" id="GO:0016020">
    <property type="term" value="C:membrane"/>
    <property type="evidence" value="ECO:0007669"/>
    <property type="project" value="UniProtKB-SubCell"/>
</dbReference>
<keyword evidence="2" id="KW-0812">Transmembrane</keyword>
<evidence type="ECO:0000256" key="4">
    <source>
        <dbReference type="ARBA" id="ARBA00022989"/>
    </source>
</evidence>
<dbReference type="InterPro" id="IPR024788">
    <property type="entry name" value="Malectin-like_Carb-bd_dom"/>
</dbReference>
<dbReference type="PANTHER" id="PTHR45631">
    <property type="entry name" value="OS07G0107800 PROTEIN-RELATED"/>
    <property type="match status" value="1"/>
</dbReference>
<evidence type="ECO:0000256" key="1">
    <source>
        <dbReference type="ARBA" id="ARBA00004167"/>
    </source>
</evidence>
<evidence type="ECO:0000256" key="2">
    <source>
        <dbReference type="ARBA" id="ARBA00022692"/>
    </source>
</evidence>
<feature type="signal peptide" evidence="6">
    <location>
        <begin position="1"/>
        <end position="23"/>
    </location>
</feature>
<comment type="caution">
    <text evidence="8">The sequence shown here is derived from an EMBL/GenBank/DDBJ whole genome shotgun (WGS) entry which is preliminary data.</text>
</comment>
<keyword evidence="4" id="KW-1133">Transmembrane helix</keyword>
<feature type="domain" description="Malectin-like" evidence="7">
    <location>
        <begin position="32"/>
        <end position="129"/>
    </location>
</feature>
<evidence type="ECO:0000256" key="5">
    <source>
        <dbReference type="ARBA" id="ARBA00023136"/>
    </source>
</evidence>
<protein>
    <recommendedName>
        <fullName evidence="7">Malectin-like domain-containing protein</fullName>
    </recommendedName>
</protein>
<reference evidence="8 9" key="1">
    <citation type="journal article" date="2023" name="G3 (Bethesda)">
        <title>A chromosome-length genome assembly and annotation of blackberry (Rubus argutus, cv. 'Hillquist').</title>
        <authorList>
            <person name="Bruna T."/>
            <person name="Aryal R."/>
            <person name="Dudchenko O."/>
            <person name="Sargent D.J."/>
            <person name="Mead D."/>
            <person name="Buti M."/>
            <person name="Cavallini A."/>
            <person name="Hytonen T."/>
            <person name="Andres J."/>
            <person name="Pham M."/>
            <person name="Weisz D."/>
            <person name="Mascagni F."/>
            <person name="Usai G."/>
            <person name="Natali L."/>
            <person name="Bassil N."/>
            <person name="Fernandez G.E."/>
            <person name="Lomsadze A."/>
            <person name="Armour M."/>
            <person name="Olukolu B."/>
            <person name="Poorten T."/>
            <person name="Britton C."/>
            <person name="Davik J."/>
            <person name="Ashrafi H."/>
            <person name="Aiden E.L."/>
            <person name="Borodovsky M."/>
            <person name="Worthington M."/>
        </authorList>
    </citation>
    <scope>NUCLEOTIDE SEQUENCE [LARGE SCALE GENOMIC DNA]</scope>
    <source>
        <strain evidence="8">PI 553951</strain>
    </source>
</reference>
<dbReference type="AlphaFoldDB" id="A0AAW1WDQ3"/>
<dbReference type="EMBL" id="JBEDUW010000006">
    <property type="protein sequence ID" value="KAK9922733.1"/>
    <property type="molecule type" value="Genomic_DNA"/>
</dbReference>
<gene>
    <name evidence="8" type="ORF">M0R45_031182</name>
</gene>
<organism evidence="8 9">
    <name type="scientific">Rubus argutus</name>
    <name type="common">Southern blackberry</name>
    <dbReference type="NCBI Taxonomy" id="59490"/>
    <lineage>
        <taxon>Eukaryota</taxon>
        <taxon>Viridiplantae</taxon>
        <taxon>Streptophyta</taxon>
        <taxon>Embryophyta</taxon>
        <taxon>Tracheophyta</taxon>
        <taxon>Spermatophyta</taxon>
        <taxon>Magnoliopsida</taxon>
        <taxon>eudicotyledons</taxon>
        <taxon>Gunneridae</taxon>
        <taxon>Pentapetalae</taxon>
        <taxon>rosids</taxon>
        <taxon>fabids</taxon>
        <taxon>Rosales</taxon>
        <taxon>Rosaceae</taxon>
        <taxon>Rosoideae</taxon>
        <taxon>Rosoideae incertae sedis</taxon>
        <taxon>Rubus</taxon>
    </lineage>
</organism>
<accession>A0AAW1WDQ3</accession>
<evidence type="ECO:0000313" key="8">
    <source>
        <dbReference type="EMBL" id="KAK9922733.1"/>
    </source>
</evidence>
<evidence type="ECO:0000259" key="7">
    <source>
        <dbReference type="Pfam" id="PF12819"/>
    </source>
</evidence>
<sequence>MSRTVKHFLFAFPFALLLLLVHGQSQSGFISIDCGLLETSNYTDEKTGINFISDATFIDSGETKLIQPSDQLFTEKTYWSLRSFPEGIRNCYQINVTFGTKYLIRASFYYGNYDGKIKHQNSNYILDLICGM</sequence>
<evidence type="ECO:0000256" key="3">
    <source>
        <dbReference type="ARBA" id="ARBA00022729"/>
    </source>
</evidence>
<keyword evidence="9" id="KW-1185">Reference proteome</keyword>